<proteinExistence type="predicted"/>
<gene>
    <name evidence="3" type="ORF">COU22_03200</name>
</gene>
<dbReference type="EMBL" id="PFBO01000117">
    <property type="protein sequence ID" value="PIT90252.1"/>
    <property type="molecule type" value="Genomic_DNA"/>
</dbReference>
<feature type="chain" id="PRO_5014908652" description="SbsA Ig-like domain-containing protein" evidence="2">
    <location>
        <begin position="35"/>
        <end position="591"/>
    </location>
</feature>
<keyword evidence="1" id="KW-1133">Transmembrane helix</keyword>
<name>A0A2M6WBT1_9BACT</name>
<protein>
    <recommendedName>
        <fullName evidence="5">SbsA Ig-like domain-containing protein</fullName>
    </recommendedName>
</protein>
<keyword evidence="1" id="KW-0812">Transmembrane</keyword>
<evidence type="ECO:0008006" key="5">
    <source>
        <dbReference type="Google" id="ProtNLM"/>
    </source>
</evidence>
<sequence length="591" mass="64444">MPRLNKNKKYLTVALAVVLFLTAAVFILPSLAQAQTQPDLGLNFAQETGLGTRDVRSIVANVIRILLGLLGIIAVAIVVYGGYLWMTSRGDEKQIETARKILINGAIGLVIIVAAYAIAQFVINRLAGSTFETEQNRGRRAGFEYSGGALGGGILRDVYPEPGSRDVPRNTLIMATFAELMDTGSIIETGNRPEPCQAVPEETVCGYLKEALGEPTTVITNRTTGDSLTADQVIAMTNNNRTYVFRPLQYLGSSDSYSDYVVNLTDRITKADDAPAFLSGGYTWLFEVSNLADLVPPRVESVEPVFTEGGVMMNTVIQINFNEPMNAITATGVATGDPDDQSNTLDHILITYGDGENLRYLSGQATISNGFTTVEFITDIACPMPEDRQVNSCGLVPKCLPVENDFEDFTVLLEAALVNGNIVDIFSGLTDAAGNSLDGGGQEGRAVDGNSQGQPDDNYWWTFRANNNLDLDPPQITGALTPEQDDNIVPRNIGIKATFNESLRRETVSSESFRVFESDCGLDNAEFPESLSCYPSGGFRISSQSRNNQTEVRLRTYSPYLDPLTNYNSRLTAEIQDLYQNCFNPDNPRVQ</sequence>
<keyword evidence="1" id="KW-0472">Membrane</keyword>
<dbReference type="InterPro" id="IPR043993">
    <property type="entry name" value="T4SS_pilin"/>
</dbReference>
<evidence type="ECO:0000256" key="1">
    <source>
        <dbReference type="SAM" id="Phobius"/>
    </source>
</evidence>
<feature type="transmembrane region" description="Helical" evidence="1">
    <location>
        <begin position="58"/>
        <end position="80"/>
    </location>
</feature>
<reference evidence="4" key="1">
    <citation type="submission" date="2017-09" db="EMBL/GenBank/DDBJ databases">
        <title>Depth-based differentiation of microbial function through sediment-hosted aquifers and enrichment of novel symbionts in the deep terrestrial subsurface.</title>
        <authorList>
            <person name="Probst A.J."/>
            <person name="Ladd B."/>
            <person name="Jarett J.K."/>
            <person name="Geller-Mcgrath D.E."/>
            <person name="Sieber C.M.K."/>
            <person name="Emerson J.B."/>
            <person name="Anantharaman K."/>
            <person name="Thomas B.C."/>
            <person name="Malmstrom R."/>
            <person name="Stieglmeier M."/>
            <person name="Klingl A."/>
            <person name="Woyke T."/>
            <person name="Ryan C.M."/>
            <person name="Banfield J.F."/>
        </authorList>
    </citation>
    <scope>NUCLEOTIDE SEQUENCE [LARGE SCALE GENOMIC DNA]</scope>
</reference>
<comment type="caution">
    <text evidence="3">The sequence shown here is derived from an EMBL/GenBank/DDBJ whole genome shotgun (WGS) entry which is preliminary data.</text>
</comment>
<evidence type="ECO:0000313" key="4">
    <source>
        <dbReference type="Proteomes" id="UP000230543"/>
    </source>
</evidence>
<feature type="signal peptide" evidence="2">
    <location>
        <begin position="1"/>
        <end position="34"/>
    </location>
</feature>
<feature type="transmembrane region" description="Helical" evidence="1">
    <location>
        <begin position="101"/>
        <end position="123"/>
    </location>
</feature>
<keyword evidence="2" id="KW-0732">Signal</keyword>
<organism evidence="3 4">
    <name type="scientific">Candidatus Komeilibacteria bacterium CG10_big_fil_rev_8_21_14_0_10_41_13</name>
    <dbReference type="NCBI Taxonomy" id="1974476"/>
    <lineage>
        <taxon>Bacteria</taxon>
        <taxon>Candidatus Komeiliibacteriota</taxon>
    </lineage>
</organism>
<accession>A0A2M6WBT1</accession>
<dbReference type="AlphaFoldDB" id="A0A2M6WBT1"/>
<evidence type="ECO:0000313" key="3">
    <source>
        <dbReference type="EMBL" id="PIT90252.1"/>
    </source>
</evidence>
<dbReference type="Pfam" id="PF18895">
    <property type="entry name" value="T4SS_pilin"/>
    <property type="match status" value="1"/>
</dbReference>
<dbReference type="Proteomes" id="UP000230543">
    <property type="component" value="Unassembled WGS sequence"/>
</dbReference>
<evidence type="ECO:0000256" key="2">
    <source>
        <dbReference type="SAM" id="SignalP"/>
    </source>
</evidence>